<dbReference type="Pfam" id="PF00583">
    <property type="entry name" value="Acetyltransf_1"/>
    <property type="match status" value="1"/>
</dbReference>
<dbReference type="OrthoDB" id="9815099at2"/>
<sequence>MNALDVTYVPELPAHDLEIEEINAEAFGPGRFVRAAYHIREGGPHCRDLSFVALVDGAVIASVLMTPIAAGEGRALLLGPLAVRPAYKNLGIGRKLVAIALEAARKDGWPLVILIGDAPYYMPLGFNKVVPRGQLQMPRPVDPTRVLACELVEGALEAFVGEVVHADQARTSSARATHIAAE</sequence>
<proteinExistence type="predicted"/>
<protein>
    <submittedName>
        <fullName evidence="2">Predicted N-acetyltransferase YhbS</fullName>
    </submittedName>
</protein>
<dbReference type="SUPFAM" id="SSF55729">
    <property type="entry name" value="Acyl-CoA N-acyltransferases (Nat)"/>
    <property type="match status" value="1"/>
</dbReference>
<organism evidence="2 3">
    <name type="scientific">Aquamicrobium aerolatum DSM 21857</name>
    <dbReference type="NCBI Taxonomy" id="1121003"/>
    <lineage>
        <taxon>Bacteria</taxon>
        <taxon>Pseudomonadati</taxon>
        <taxon>Pseudomonadota</taxon>
        <taxon>Alphaproteobacteria</taxon>
        <taxon>Hyphomicrobiales</taxon>
        <taxon>Phyllobacteriaceae</taxon>
        <taxon>Aerobium</taxon>
    </lineage>
</organism>
<dbReference type="Gene3D" id="3.40.630.30">
    <property type="match status" value="1"/>
</dbReference>
<gene>
    <name evidence="2" type="ORF">SAMN03080618_01632</name>
</gene>
<reference evidence="3" key="1">
    <citation type="submission" date="2016-10" db="EMBL/GenBank/DDBJ databases">
        <authorList>
            <person name="Varghese N."/>
            <person name="Submissions S."/>
        </authorList>
    </citation>
    <scope>NUCLEOTIDE SEQUENCE [LARGE SCALE GENOMIC DNA]</scope>
    <source>
        <strain evidence="3">DSM 21857</strain>
    </source>
</reference>
<dbReference type="InterPro" id="IPR000182">
    <property type="entry name" value="GNAT_dom"/>
</dbReference>
<dbReference type="AlphaFoldDB" id="A0A1I3M1S5"/>
<accession>A0A1I3M1S5</accession>
<dbReference type="EMBL" id="FORF01000008">
    <property type="protein sequence ID" value="SFI90952.1"/>
    <property type="molecule type" value="Genomic_DNA"/>
</dbReference>
<keyword evidence="2" id="KW-0808">Transferase</keyword>
<dbReference type="CDD" id="cd04301">
    <property type="entry name" value="NAT_SF"/>
    <property type="match status" value="1"/>
</dbReference>
<dbReference type="Proteomes" id="UP000242763">
    <property type="component" value="Unassembled WGS sequence"/>
</dbReference>
<feature type="domain" description="N-acetyltransferase" evidence="1">
    <location>
        <begin position="6"/>
        <end position="142"/>
    </location>
</feature>
<dbReference type="InterPro" id="IPR016181">
    <property type="entry name" value="Acyl_CoA_acyltransferase"/>
</dbReference>
<dbReference type="GO" id="GO:0016747">
    <property type="term" value="F:acyltransferase activity, transferring groups other than amino-acyl groups"/>
    <property type="evidence" value="ECO:0007669"/>
    <property type="project" value="InterPro"/>
</dbReference>
<evidence type="ECO:0000313" key="3">
    <source>
        <dbReference type="Proteomes" id="UP000242763"/>
    </source>
</evidence>
<name>A0A1I3M1S5_9HYPH</name>
<evidence type="ECO:0000259" key="1">
    <source>
        <dbReference type="PROSITE" id="PS51186"/>
    </source>
</evidence>
<dbReference type="STRING" id="1121003.SAMN03080618_01632"/>
<dbReference type="RefSeq" id="WP_091520813.1">
    <property type="nucleotide sequence ID" value="NZ_FORF01000008.1"/>
</dbReference>
<evidence type="ECO:0000313" key="2">
    <source>
        <dbReference type="EMBL" id="SFI90952.1"/>
    </source>
</evidence>
<dbReference type="PROSITE" id="PS51186">
    <property type="entry name" value="GNAT"/>
    <property type="match status" value="1"/>
</dbReference>
<keyword evidence="3" id="KW-1185">Reference proteome</keyword>